<evidence type="ECO:0000256" key="6">
    <source>
        <dbReference type="RuleBase" id="RU000492"/>
    </source>
</evidence>
<dbReference type="PROSITE" id="PS51194">
    <property type="entry name" value="HELICASE_CTER"/>
    <property type="match status" value="1"/>
</dbReference>
<evidence type="ECO:0000256" key="1">
    <source>
        <dbReference type="ARBA" id="ARBA00006517"/>
    </source>
</evidence>
<feature type="compositionally biased region" description="Basic residues" evidence="7">
    <location>
        <begin position="94"/>
        <end position="109"/>
    </location>
</feature>
<dbReference type="SUPFAM" id="SSF52540">
    <property type="entry name" value="P-loop containing nucleoside triphosphate hydrolases"/>
    <property type="match status" value="1"/>
</dbReference>
<dbReference type="AlphaFoldDB" id="A0A5B8N2P4"/>
<dbReference type="STRING" id="1764295.A0A5B8N2P4"/>
<dbReference type="SMART" id="SM00490">
    <property type="entry name" value="HELICc"/>
    <property type="match status" value="1"/>
</dbReference>
<evidence type="ECO:0000256" key="2">
    <source>
        <dbReference type="ARBA" id="ARBA00022741"/>
    </source>
</evidence>
<reference evidence="10 11" key="1">
    <citation type="submission" date="2018-07" db="EMBL/GenBank/DDBJ databases">
        <title>The complete nuclear genome of the prasinophyte Chloropicon primus (CCMP1205).</title>
        <authorList>
            <person name="Pombert J.-F."/>
            <person name="Otis C."/>
            <person name="Turmel M."/>
            <person name="Lemieux C."/>
        </authorList>
    </citation>
    <scope>NUCLEOTIDE SEQUENCE [LARGE SCALE GENOMIC DNA]</scope>
    <source>
        <strain evidence="10 11">CCMP1205</strain>
    </source>
</reference>
<evidence type="ECO:0000256" key="5">
    <source>
        <dbReference type="ARBA" id="ARBA00022840"/>
    </source>
</evidence>
<proteinExistence type="inferred from homology"/>
<sequence>MGRRREKSVFGEEVERKEYYEVVASAGGEAAAYSAGGGGAGTEGSGSEGESEDERKRRVRKKRRVGRKCAGMCYAPPPLPQALVQLEAKERREKKNKRAREKKREKKRQKMEDRSQKVGTEGNGNSNNKGGDGDGGAEEGSRGEGSRGGRSTMSEEDQKAMISYLNLMLSAQQDRLRTKKQEGEEGEGGAAGQEEVKLEPTAVQSSVWPFCLQGYDVRAKAETGTGKTFAYMFPLLHRLGPGELEAQEKEAEGKRPIRALVLVPTRELAKQVLATVTKLRAVTRQRGLCVIGGIAKKDQVEALDTSEPDVVIATPGRLCDLIDNNQVDLSSVRVLVIDEADKMLQMGFDDDLQKIHRQLGGGEGKGEGESGGRDRQTLLFSATFPKALLKRCKTWLDWDRTKMVEIREGQSREGGGLHDADAEGGALYDAAKSSQHVSANVTQIVHVCAEHKKEKKLIKYIEQVRREAKEMPDYRHVPKILVFVNTIKKARTLFAFLHKQSLFNPVSPKHSKRKSGQSGSMKSHAPSSAQVAMIHGKRNQKERNEAIQAFKSGKTNTLIATDIVGRGIHIPGLRHVVLYDFPPSLDQYVHRVGRTGRQQDKGTSYAFFTRNLAPLAPSLVDLLRKHDQKVDPHLVKVAEAASEAMKVLGEKNGSEPASGGKDG</sequence>
<keyword evidence="11" id="KW-1185">Reference proteome</keyword>
<feature type="compositionally biased region" description="Polar residues" evidence="7">
    <location>
        <begin position="516"/>
        <end position="530"/>
    </location>
</feature>
<evidence type="ECO:0000313" key="11">
    <source>
        <dbReference type="Proteomes" id="UP000316726"/>
    </source>
</evidence>
<dbReference type="GO" id="GO:0003724">
    <property type="term" value="F:RNA helicase activity"/>
    <property type="evidence" value="ECO:0007669"/>
    <property type="project" value="TreeGrafter"/>
</dbReference>
<dbReference type="PANTHER" id="PTHR47959:SF1">
    <property type="entry name" value="ATP-DEPENDENT RNA HELICASE DBPA"/>
    <property type="match status" value="1"/>
</dbReference>
<keyword evidence="3 6" id="KW-0378">Hydrolase</keyword>
<name>A0A5B8N2P4_9CHLO</name>
<dbReference type="GO" id="GO:0005524">
    <property type="term" value="F:ATP binding"/>
    <property type="evidence" value="ECO:0007669"/>
    <property type="project" value="UniProtKB-KW"/>
</dbReference>
<feature type="domain" description="Helicase ATP-binding" evidence="8">
    <location>
        <begin position="208"/>
        <end position="402"/>
    </location>
</feature>
<dbReference type="SMART" id="SM00487">
    <property type="entry name" value="DEXDc"/>
    <property type="match status" value="1"/>
</dbReference>
<dbReference type="PANTHER" id="PTHR47959">
    <property type="entry name" value="ATP-DEPENDENT RNA HELICASE RHLE-RELATED"/>
    <property type="match status" value="1"/>
</dbReference>
<dbReference type="InterPro" id="IPR000629">
    <property type="entry name" value="RNA-helicase_DEAD-box_CS"/>
</dbReference>
<dbReference type="InterPro" id="IPR001650">
    <property type="entry name" value="Helicase_C-like"/>
</dbReference>
<dbReference type="GO" id="GO:0003676">
    <property type="term" value="F:nucleic acid binding"/>
    <property type="evidence" value="ECO:0007669"/>
    <property type="project" value="InterPro"/>
</dbReference>
<dbReference type="Pfam" id="PF00271">
    <property type="entry name" value="Helicase_C"/>
    <property type="match status" value="1"/>
</dbReference>
<dbReference type="PROSITE" id="PS00039">
    <property type="entry name" value="DEAD_ATP_HELICASE"/>
    <property type="match status" value="1"/>
</dbReference>
<organism evidence="10 11">
    <name type="scientific">Chloropicon primus</name>
    <dbReference type="NCBI Taxonomy" id="1764295"/>
    <lineage>
        <taxon>Eukaryota</taxon>
        <taxon>Viridiplantae</taxon>
        <taxon>Chlorophyta</taxon>
        <taxon>Chloropicophyceae</taxon>
        <taxon>Chloropicales</taxon>
        <taxon>Chloropicaceae</taxon>
        <taxon>Chloropicon</taxon>
    </lineage>
</organism>
<feature type="region of interest" description="Disordered" evidence="7">
    <location>
        <begin position="31"/>
        <end position="156"/>
    </location>
</feature>
<feature type="compositionally biased region" description="Basic residues" evidence="7">
    <location>
        <begin position="57"/>
        <end position="67"/>
    </location>
</feature>
<keyword evidence="4 6" id="KW-0347">Helicase</keyword>
<evidence type="ECO:0000259" key="8">
    <source>
        <dbReference type="PROSITE" id="PS51192"/>
    </source>
</evidence>
<dbReference type="PROSITE" id="PS51192">
    <property type="entry name" value="HELICASE_ATP_BIND_1"/>
    <property type="match status" value="1"/>
</dbReference>
<evidence type="ECO:0000256" key="4">
    <source>
        <dbReference type="ARBA" id="ARBA00022806"/>
    </source>
</evidence>
<dbReference type="InterPro" id="IPR044742">
    <property type="entry name" value="DEAD/DEAH_RhlB"/>
</dbReference>
<keyword evidence="5 6" id="KW-0067">ATP-binding</keyword>
<dbReference type="InterPro" id="IPR050079">
    <property type="entry name" value="DEAD_box_RNA_helicase"/>
</dbReference>
<dbReference type="EMBL" id="CP031052">
    <property type="protein sequence ID" value="QDZ25944.1"/>
    <property type="molecule type" value="Genomic_DNA"/>
</dbReference>
<feature type="domain" description="Helicase C-terminal" evidence="9">
    <location>
        <begin position="456"/>
        <end position="638"/>
    </location>
</feature>
<dbReference type="InterPro" id="IPR027417">
    <property type="entry name" value="P-loop_NTPase"/>
</dbReference>
<comment type="similarity">
    <text evidence="1">Belongs to the DEAD box helicase family. DDX21/DDX50 subfamily.</text>
</comment>
<dbReference type="CDD" id="cd18787">
    <property type="entry name" value="SF2_C_DEAD"/>
    <property type="match status" value="1"/>
</dbReference>
<dbReference type="GO" id="GO:0016787">
    <property type="term" value="F:hydrolase activity"/>
    <property type="evidence" value="ECO:0007669"/>
    <property type="project" value="UniProtKB-KW"/>
</dbReference>
<evidence type="ECO:0000259" key="9">
    <source>
        <dbReference type="PROSITE" id="PS51194"/>
    </source>
</evidence>
<feature type="region of interest" description="Disordered" evidence="7">
    <location>
        <begin position="175"/>
        <end position="194"/>
    </location>
</feature>
<dbReference type="Pfam" id="PF00270">
    <property type="entry name" value="DEAD"/>
    <property type="match status" value="1"/>
</dbReference>
<dbReference type="InterPro" id="IPR011545">
    <property type="entry name" value="DEAD/DEAH_box_helicase_dom"/>
</dbReference>
<dbReference type="Proteomes" id="UP000316726">
    <property type="component" value="Chromosome 19"/>
</dbReference>
<accession>A0A5B8N2P4</accession>
<dbReference type="CDD" id="cd00268">
    <property type="entry name" value="DEADc"/>
    <property type="match status" value="1"/>
</dbReference>
<gene>
    <name evidence="10" type="ORF">A3770_19p84620</name>
</gene>
<dbReference type="Gene3D" id="3.40.50.300">
    <property type="entry name" value="P-loop containing nucleotide triphosphate hydrolases"/>
    <property type="match status" value="2"/>
</dbReference>
<dbReference type="GO" id="GO:0005829">
    <property type="term" value="C:cytosol"/>
    <property type="evidence" value="ECO:0007669"/>
    <property type="project" value="TreeGrafter"/>
</dbReference>
<feature type="compositionally biased region" description="Low complexity" evidence="7">
    <location>
        <begin position="119"/>
        <end position="129"/>
    </location>
</feature>
<feature type="compositionally biased region" description="Gly residues" evidence="7">
    <location>
        <begin position="35"/>
        <end position="47"/>
    </location>
</feature>
<feature type="region of interest" description="Disordered" evidence="7">
    <location>
        <begin position="505"/>
        <end position="531"/>
    </location>
</feature>
<protein>
    <submittedName>
        <fullName evidence="10">DEAD-box ATP-dependent RNA helicase</fullName>
    </submittedName>
</protein>
<evidence type="ECO:0000313" key="10">
    <source>
        <dbReference type="EMBL" id="QDZ25944.1"/>
    </source>
</evidence>
<evidence type="ECO:0000256" key="7">
    <source>
        <dbReference type="SAM" id="MobiDB-lite"/>
    </source>
</evidence>
<dbReference type="InterPro" id="IPR014001">
    <property type="entry name" value="Helicase_ATP-bd"/>
</dbReference>
<evidence type="ECO:0000256" key="3">
    <source>
        <dbReference type="ARBA" id="ARBA00022801"/>
    </source>
</evidence>
<keyword evidence="2 6" id="KW-0547">Nucleotide-binding</keyword>
<dbReference type="OrthoDB" id="18122at2759"/>